<dbReference type="RefSeq" id="XP_046009098.1">
    <property type="nucleotide sequence ID" value="XM_046148501.1"/>
</dbReference>
<organism evidence="2 3">
    <name type="scientific">Microdochium trichocladiopsis</name>
    <dbReference type="NCBI Taxonomy" id="1682393"/>
    <lineage>
        <taxon>Eukaryota</taxon>
        <taxon>Fungi</taxon>
        <taxon>Dikarya</taxon>
        <taxon>Ascomycota</taxon>
        <taxon>Pezizomycotina</taxon>
        <taxon>Sordariomycetes</taxon>
        <taxon>Xylariomycetidae</taxon>
        <taxon>Xylariales</taxon>
        <taxon>Microdochiaceae</taxon>
        <taxon>Microdochium</taxon>
    </lineage>
</organism>
<feature type="region of interest" description="Disordered" evidence="1">
    <location>
        <begin position="1"/>
        <end position="43"/>
    </location>
</feature>
<dbReference type="OrthoDB" id="3938544at2759"/>
<protein>
    <submittedName>
        <fullName evidence="2">Uncharacterized protein</fullName>
    </submittedName>
</protein>
<evidence type="ECO:0000256" key="1">
    <source>
        <dbReference type="SAM" id="MobiDB-lite"/>
    </source>
</evidence>
<keyword evidence="3" id="KW-1185">Reference proteome</keyword>
<gene>
    <name evidence="2" type="ORF">B0I36DRAFT_150274</name>
</gene>
<evidence type="ECO:0000313" key="2">
    <source>
        <dbReference type="EMBL" id="KAH7025881.1"/>
    </source>
</evidence>
<evidence type="ECO:0000313" key="3">
    <source>
        <dbReference type="Proteomes" id="UP000756346"/>
    </source>
</evidence>
<proteinExistence type="predicted"/>
<dbReference type="AlphaFoldDB" id="A0A9P8XZS8"/>
<dbReference type="Proteomes" id="UP000756346">
    <property type="component" value="Unassembled WGS sequence"/>
</dbReference>
<comment type="caution">
    <text evidence="2">The sequence shown here is derived from an EMBL/GenBank/DDBJ whole genome shotgun (WGS) entry which is preliminary data.</text>
</comment>
<feature type="region of interest" description="Disordered" evidence="1">
    <location>
        <begin position="123"/>
        <end position="144"/>
    </location>
</feature>
<accession>A0A9P8XZS8</accession>
<name>A0A9P8XZS8_9PEZI</name>
<dbReference type="GeneID" id="70178047"/>
<sequence length="161" mass="18184">MDDTEVESGLFAIQLSSDDEDNTATGNAQDDAKADRTGQTEEQFQHVRKAYRVKVETGEFYKQIPLPLSSANPSQQQQQLVSKPQAQALLHAVEELYFLRRYDEGAAFVRRIFDESDDDTSILHGTENGSLGGSTSGLLDEDTRKTLRYYQRRCEERSRAS</sequence>
<feature type="compositionally biased region" description="Basic and acidic residues" evidence="1">
    <location>
        <begin position="30"/>
        <end position="43"/>
    </location>
</feature>
<reference evidence="2" key="1">
    <citation type="journal article" date="2021" name="Nat. Commun.">
        <title>Genetic determinants of endophytism in the Arabidopsis root mycobiome.</title>
        <authorList>
            <person name="Mesny F."/>
            <person name="Miyauchi S."/>
            <person name="Thiergart T."/>
            <person name="Pickel B."/>
            <person name="Atanasova L."/>
            <person name="Karlsson M."/>
            <person name="Huettel B."/>
            <person name="Barry K.W."/>
            <person name="Haridas S."/>
            <person name="Chen C."/>
            <person name="Bauer D."/>
            <person name="Andreopoulos W."/>
            <person name="Pangilinan J."/>
            <person name="LaButti K."/>
            <person name="Riley R."/>
            <person name="Lipzen A."/>
            <person name="Clum A."/>
            <person name="Drula E."/>
            <person name="Henrissat B."/>
            <person name="Kohler A."/>
            <person name="Grigoriev I.V."/>
            <person name="Martin F.M."/>
            <person name="Hacquard S."/>
        </authorList>
    </citation>
    <scope>NUCLEOTIDE SEQUENCE</scope>
    <source>
        <strain evidence="2">MPI-CAGE-CH-0230</strain>
    </source>
</reference>
<dbReference type="EMBL" id="JAGTJQ010000008">
    <property type="protein sequence ID" value="KAH7025881.1"/>
    <property type="molecule type" value="Genomic_DNA"/>
</dbReference>